<gene>
    <name evidence="2" type="ORF">FB566_4902</name>
</gene>
<keyword evidence="3" id="KW-1185">Reference proteome</keyword>
<evidence type="ECO:0000256" key="1">
    <source>
        <dbReference type="SAM" id="Phobius"/>
    </source>
</evidence>
<keyword evidence="1" id="KW-0812">Transmembrane</keyword>
<dbReference type="RefSeq" id="WP_170183073.1">
    <property type="nucleotide sequence ID" value="NZ_JBHTGS010000002.1"/>
</dbReference>
<feature type="transmembrane region" description="Helical" evidence="1">
    <location>
        <begin position="31"/>
        <end position="51"/>
    </location>
</feature>
<sequence>MEDLWPIVLMGFGGLLAGGTYSFFKQGRKPAAVICGLLTLIALGGAVLWWLPQGGGG</sequence>
<organism evidence="2 3">
    <name type="scientific">Stackebrandtia endophytica</name>
    <dbReference type="NCBI Taxonomy" id="1496996"/>
    <lineage>
        <taxon>Bacteria</taxon>
        <taxon>Bacillati</taxon>
        <taxon>Actinomycetota</taxon>
        <taxon>Actinomycetes</taxon>
        <taxon>Glycomycetales</taxon>
        <taxon>Glycomycetaceae</taxon>
        <taxon>Stackebrandtia</taxon>
    </lineage>
</organism>
<dbReference type="InParanoid" id="A0A543B384"/>
<proteinExistence type="predicted"/>
<dbReference type="Proteomes" id="UP000317043">
    <property type="component" value="Unassembled WGS sequence"/>
</dbReference>
<accession>A0A543B384</accession>
<reference evidence="2 3" key="1">
    <citation type="submission" date="2019-06" db="EMBL/GenBank/DDBJ databases">
        <title>Sequencing the genomes of 1000 actinobacteria strains.</title>
        <authorList>
            <person name="Klenk H.-P."/>
        </authorList>
    </citation>
    <scope>NUCLEOTIDE SEQUENCE [LARGE SCALE GENOMIC DNA]</scope>
    <source>
        <strain evidence="2 3">DSM 45928</strain>
    </source>
</reference>
<protein>
    <submittedName>
        <fullName evidence="2">Uncharacterized protein</fullName>
    </submittedName>
</protein>
<dbReference type="AlphaFoldDB" id="A0A543B384"/>
<comment type="caution">
    <text evidence="2">The sequence shown here is derived from an EMBL/GenBank/DDBJ whole genome shotgun (WGS) entry which is preliminary data.</text>
</comment>
<keyword evidence="1" id="KW-0472">Membrane</keyword>
<name>A0A543B384_9ACTN</name>
<dbReference type="EMBL" id="VFOW01000001">
    <property type="protein sequence ID" value="TQL79301.1"/>
    <property type="molecule type" value="Genomic_DNA"/>
</dbReference>
<evidence type="ECO:0000313" key="2">
    <source>
        <dbReference type="EMBL" id="TQL79301.1"/>
    </source>
</evidence>
<feature type="transmembrane region" description="Helical" evidence="1">
    <location>
        <begin position="6"/>
        <end position="24"/>
    </location>
</feature>
<keyword evidence="1" id="KW-1133">Transmembrane helix</keyword>
<evidence type="ECO:0000313" key="3">
    <source>
        <dbReference type="Proteomes" id="UP000317043"/>
    </source>
</evidence>